<dbReference type="Pfam" id="PF01261">
    <property type="entry name" value="AP_endonuc_2"/>
    <property type="match status" value="1"/>
</dbReference>
<dbReference type="HOGENOM" id="CLU_050006_7_1_7"/>
<sequence>MFVNLPLSWIARDKRWFRLFIERRINPEFGMDTVAVQDLPESWHRETAAMLGAEGLACGVHLPFFDLHPGSFNDAILAASRETLRRAATLASLYAPHHMIGHVSWDGSQHGADAARWLERSAGTWEGVLAVSEARLCLENTHERSPEHLRRVVDALPVERAGICFDVGHWFSFAGGIARDDLDRWLDAFAPRLSHLHLHDNDGSGDQHLGLGAGRIPLAAFFEGLERRGVKPSATLEPHDEVAFEQSLAWMRARPEVMTLLG</sequence>
<dbReference type="EMBL" id="CP000527">
    <property type="protein sequence ID" value="ABM29420.1"/>
    <property type="molecule type" value="Genomic_DNA"/>
</dbReference>
<reference evidence="3" key="1">
    <citation type="journal article" date="2009" name="Environ. Microbiol.">
        <title>Contribution of mobile genetic elements to Desulfovibrio vulgaris genome plasticity.</title>
        <authorList>
            <person name="Walker C.B."/>
            <person name="Stolyar S."/>
            <person name="Chivian D."/>
            <person name="Pinel N."/>
            <person name="Gabster J.A."/>
            <person name="Dehal P.S."/>
            <person name="He Z."/>
            <person name="Yang Z.K."/>
            <person name="Yen H.C."/>
            <person name="Zhou J."/>
            <person name="Wall J.D."/>
            <person name="Hazen T.C."/>
            <person name="Arkin A.P."/>
            <person name="Stahl D.A."/>
        </authorList>
    </citation>
    <scope>NUCLEOTIDE SEQUENCE [LARGE SCALE GENOMIC DNA]</scope>
    <source>
        <strain evidence="3">DP4</strain>
    </source>
</reference>
<dbReference type="GO" id="GO:0016853">
    <property type="term" value="F:isomerase activity"/>
    <property type="evidence" value="ECO:0007669"/>
    <property type="project" value="UniProtKB-KW"/>
</dbReference>
<accession>A0A0H3ACB9</accession>
<dbReference type="InterPro" id="IPR036237">
    <property type="entry name" value="Xyl_isomerase-like_sf"/>
</dbReference>
<proteinExistence type="predicted"/>
<evidence type="ECO:0000313" key="2">
    <source>
        <dbReference type="EMBL" id="ABM29420.1"/>
    </source>
</evidence>
<gene>
    <name evidence="2" type="ordered locus">Dvul_2404</name>
</gene>
<dbReference type="Gene3D" id="3.20.20.150">
    <property type="entry name" value="Divalent-metal-dependent TIM barrel enzymes"/>
    <property type="match status" value="1"/>
</dbReference>
<dbReference type="Proteomes" id="UP000009173">
    <property type="component" value="Chromosome"/>
</dbReference>
<keyword evidence="2" id="KW-0413">Isomerase</keyword>
<protein>
    <submittedName>
        <fullName evidence="2">Xylose isomerase domain protein TIM barrel</fullName>
    </submittedName>
</protein>
<dbReference type="InterPro" id="IPR050312">
    <property type="entry name" value="IolE/XylAMocC-like"/>
</dbReference>
<evidence type="ECO:0000313" key="3">
    <source>
        <dbReference type="Proteomes" id="UP000009173"/>
    </source>
</evidence>
<dbReference type="PANTHER" id="PTHR12110:SF53">
    <property type="entry name" value="BLR5974 PROTEIN"/>
    <property type="match status" value="1"/>
</dbReference>
<name>A0A0H3ACB9_NITV4</name>
<dbReference type="KEGG" id="dvl:Dvul_2404"/>
<dbReference type="InterPro" id="IPR013022">
    <property type="entry name" value="Xyl_isomerase-like_TIM-brl"/>
</dbReference>
<dbReference type="AlphaFoldDB" id="A0A0H3ACB9"/>
<evidence type="ECO:0000259" key="1">
    <source>
        <dbReference type="Pfam" id="PF01261"/>
    </source>
</evidence>
<feature type="domain" description="Xylose isomerase-like TIM barrel" evidence="1">
    <location>
        <begin position="30"/>
        <end position="253"/>
    </location>
</feature>
<dbReference type="SUPFAM" id="SSF51658">
    <property type="entry name" value="Xylose isomerase-like"/>
    <property type="match status" value="1"/>
</dbReference>
<dbReference type="RefSeq" id="WP_011792840.1">
    <property type="nucleotide sequence ID" value="NC_008751.1"/>
</dbReference>
<organism evidence="2 3">
    <name type="scientific">Nitratidesulfovibrio vulgaris (strain DP4)</name>
    <name type="common">Desulfovibrio vulgaris</name>
    <dbReference type="NCBI Taxonomy" id="391774"/>
    <lineage>
        <taxon>Bacteria</taxon>
        <taxon>Pseudomonadati</taxon>
        <taxon>Thermodesulfobacteriota</taxon>
        <taxon>Desulfovibrionia</taxon>
        <taxon>Desulfovibrionales</taxon>
        <taxon>Desulfovibrionaceae</taxon>
        <taxon>Nitratidesulfovibrio</taxon>
    </lineage>
</organism>
<dbReference type="PANTHER" id="PTHR12110">
    <property type="entry name" value="HYDROXYPYRUVATE ISOMERASE"/>
    <property type="match status" value="1"/>
</dbReference>